<dbReference type="InterPro" id="IPR016425">
    <property type="entry name" value="IspG_bac"/>
</dbReference>
<evidence type="ECO:0000313" key="10">
    <source>
        <dbReference type="EMBL" id="KRN49697.1"/>
    </source>
</evidence>
<dbReference type="InterPro" id="IPR045854">
    <property type="entry name" value="NO2/SO3_Rdtase_4Fe4S_sf"/>
</dbReference>
<dbReference type="GO" id="GO:0016114">
    <property type="term" value="P:terpenoid biosynthetic process"/>
    <property type="evidence" value="ECO:0007669"/>
    <property type="project" value="InterPro"/>
</dbReference>
<evidence type="ECO:0000256" key="7">
    <source>
        <dbReference type="HAMAP-Rule" id="MF_00159"/>
    </source>
</evidence>
<dbReference type="GO" id="GO:0051539">
    <property type="term" value="F:4 iron, 4 sulfur cluster binding"/>
    <property type="evidence" value="ECO:0007669"/>
    <property type="project" value="UniProtKB-UniRule"/>
</dbReference>
<feature type="domain" description="IspG C-terminal" evidence="9">
    <location>
        <begin position="261"/>
        <end position="346"/>
    </location>
</feature>
<dbReference type="EMBL" id="JQBL01000022">
    <property type="protein sequence ID" value="KRN49697.1"/>
    <property type="molecule type" value="Genomic_DNA"/>
</dbReference>
<dbReference type="GO" id="GO:0019288">
    <property type="term" value="P:isopentenyl diphosphate biosynthetic process, methylerythritol 4-phosphate pathway"/>
    <property type="evidence" value="ECO:0007669"/>
    <property type="project" value="UniProtKB-UniRule"/>
</dbReference>
<dbReference type="PANTHER" id="PTHR30454:SF0">
    <property type="entry name" value="4-HYDROXY-3-METHYLBUT-2-EN-1-YL DIPHOSPHATE SYNTHASE (FERREDOXIN), CHLOROPLASTIC"/>
    <property type="match status" value="1"/>
</dbReference>
<dbReference type="InterPro" id="IPR004588">
    <property type="entry name" value="IspG_bac-typ"/>
</dbReference>
<feature type="binding site" evidence="7">
    <location>
        <position position="264"/>
    </location>
    <ligand>
        <name>[4Fe-4S] cluster</name>
        <dbReference type="ChEBI" id="CHEBI:49883"/>
    </ligand>
</feature>
<dbReference type="UniPathway" id="UPA00056">
    <property type="reaction ID" value="UER00096"/>
</dbReference>
<keyword evidence="1 7" id="KW-0004">4Fe-4S</keyword>
<keyword evidence="4 7" id="KW-0408">Iron</keyword>
<dbReference type="PATRIC" id="fig|1410657.5.peg.915"/>
<dbReference type="InterPro" id="IPR058579">
    <property type="entry name" value="IspG_C"/>
</dbReference>
<dbReference type="SUPFAM" id="SSF56014">
    <property type="entry name" value="Nitrite and sulphite reductase 4Fe-4S domain-like"/>
    <property type="match status" value="1"/>
</dbReference>
<dbReference type="EC" id="1.17.7.3" evidence="7"/>
<evidence type="ECO:0000256" key="6">
    <source>
        <dbReference type="ARBA" id="ARBA00023229"/>
    </source>
</evidence>
<dbReference type="Pfam" id="PF04551">
    <property type="entry name" value="GcpE"/>
    <property type="match status" value="1"/>
</dbReference>
<comment type="catalytic activity">
    <reaction evidence="7">
        <text>(2E)-4-hydroxy-3-methylbut-2-enyl diphosphate + oxidized [flavodoxin] + H2O + 2 H(+) = 2-C-methyl-D-erythritol 2,4-cyclic diphosphate + reduced [flavodoxin]</text>
        <dbReference type="Rhea" id="RHEA:43604"/>
        <dbReference type="Rhea" id="RHEA-COMP:10622"/>
        <dbReference type="Rhea" id="RHEA-COMP:10623"/>
        <dbReference type="ChEBI" id="CHEBI:15377"/>
        <dbReference type="ChEBI" id="CHEBI:15378"/>
        <dbReference type="ChEBI" id="CHEBI:57618"/>
        <dbReference type="ChEBI" id="CHEBI:58210"/>
        <dbReference type="ChEBI" id="CHEBI:58483"/>
        <dbReference type="ChEBI" id="CHEBI:128753"/>
        <dbReference type="EC" id="1.17.7.3"/>
    </reaction>
</comment>
<evidence type="ECO:0000256" key="4">
    <source>
        <dbReference type="ARBA" id="ARBA00023004"/>
    </source>
</evidence>
<evidence type="ECO:0000256" key="1">
    <source>
        <dbReference type="ARBA" id="ARBA00022485"/>
    </source>
</evidence>
<dbReference type="AlphaFoldDB" id="A0A0R2H9Z3"/>
<dbReference type="InterPro" id="IPR011005">
    <property type="entry name" value="Dihydropteroate_synth-like_sf"/>
</dbReference>
<keyword evidence="5 7" id="KW-0411">Iron-sulfur</keyword>
<dbReference type="GO" id="GO:0046429">
    <property type="term" value="F:4-hydroxy-3-methylbut-2-en-1-yl diphosphate synthase activity (ferredoxin)"/>
    <property type="evidence" value="ECO:0007669"/>
    <property type="project" value="UniProtKB-UniRule"/>
</dbReference>
<comment type="cofactor">
    <cofactor evidence="7">
        <name>[4Fe-4S] cluster</name>
        <dbReference type="ChEBI" id="CHEBI:49883"/>
    </cofactor>
    <text evidence="7">Binds 1 [4Fe-4S] cluster.</text>
</comment>
<dbReference type="FunFam" id="3.20.20.20:FF:000001">
    <property type="entry name" value="4-hydroxy-3-methylbut-2-en-1-yl diphosphate synthase (flavodoxin)"/>
    <property type="match status" value="1"/>
</dbReference>
<dbReference type="HAMAP" id="MF_00159">
    <property type="entry name" value="IspG"/>
    <property type="match status" value="1"/>
</dbReference>
<proteinExistence type="inferred from homology"/>
<dbReference type="RefSeq" id="WP_051654415.1">
    <property type="nucleotide sequence ID" value="NZ_JNKN01000028.1"/>
</dbReference>
<dbReference type="Gene3D" id="3.30.413.10">
    <property type="entry name" value="Sulfite Reductase Hemoprotein, domain 1"/>
    <property type="match status" value="1"/>
</dbReference>
<dbReference type="PANTHER" id="PTHR30454">
    <property type="entry name" value="4-HYDROXY-3-METHYLBUT-2-EN-1-YL DIPHOSPHATE SYNTHASE"/>
    <property type="match status" value="1"/>
</dbReference>
<dbReference type="Proteomes" id="UP000051841">
    <property type="component" value="Unassembled WGS sequence"/>
</dbReference>
<evidence type="ECO:0000256" key="2">
    <source>
        <dbReference type="ARBA" id="ARBA00022723"/>
    </source>
</evidence>
<reference evidence="10 11" key="1">
    <citation type="journal article" date="2015" name="Genome Announc.">
        <title>Expanding the biotechnology potential of lactobacilli through comparative genomics of 213 strains and associated genera.</title>
        <authorList>
            <person name="Sun Z."/>
            <person name="Harris H.M."/>
            <person name="McCann A."/>
            <person name="Guo C."/>
            <person name="Argimon S."/>
            <person name="Zhang W."/>
            <person name="Yang X."/>
            <person name="Jeffery I.B."/>
            <person name="Cooney J.C."/>
            <person name="Kagawa T.F."/>
            <person name="Liu W."/>
            <person name="Song Y."/>
            <person name="Salvetti E."/>
            <person name="Wrobel A."/>
            <person name="Rasinkangas P."/>
            <person name="Parkhill J."/>
            <person name="Rea M.C."/>
            <person name="O'Sullivan O."/>
            <person name="Ritari J."/>
            <person name="Douillard F.P."/>
            <person name="Paul Ross R."/>
            <person name="Yang R."/>
            <person name="Briner A.E."/>
            <person name="Felis G.E."/>
            <person name="de Vos W.M."/>
            <person name="Barrangou R."/>
            <person name="Klaenhammer T.R."/>
            <person name="Caufield P.W."/>
            <person name="Cui Y."/>
            <person name="Zhang H."/>
            <person name="O'Toole P.W."/>
        </authorList>
    </citation>
    <scope>NUCLEOTIDE SEQUENCE [LARGE SCALE GENOMIC DNA]</scope>
    <source>
        <strain evidence="10 11">DSM 20405</strain>
    </source>
</reference>
<gene>
    <name evidence="7" type="primary">ispG</name>
    <name evidence="10" type="ORF">IV49_GL000877</name>
</gene>
<dbReference type="NCBIfam" id="TIGR00612">
    <property type="entry name" value="ispG_gcpE"/>
    <property type="match status" value="1"/>
</dbReference>
<feature type="domain" description="IspG TIM-barrel" evidence="8">
    <location>
        <begin position="6"/>
        <end position="246"/>
    </location>
</feature>
<dbReference type="PIRSF" id="PIRSF004640">
    <property type="entry name" value="IspG"/>
    <property type="match status" value="1"/>
</dbReference>
<comment type="pathway">
    <text evidence="7">Isoprenoid biosynthesis; isopentenyl diphosphate biosynthesis via DXP pathway; isopentenyl diphosphate from 1-deoxy-D-xylulose 5-phosphate: step 5/6.</text>
</comment>
<name>A0A0R2H9Z3_9FIRM</name>
<comment type="similarity">
    <text evidence="7">Belongs to the IspG family.</text>
</comment>
<dbReference type="SUPFAM" id="SSF51717">
    <property type="entry name" value="Dihydropteroate synthetase-like"/>
    <property type="match status" value="1"/>
</dbReference>
<keyword evidence="2 7" id="KW-0479">Metal-binding</keyword>
<keyword evidence="3 7" id="KW-0560">Oxidoreductase</keyword>
<keyword evidence="11" id="KW-1185">Reference proteome</keyword>
<evidence type="ECO:0000256" key="5">
    <source>
        <dbReference type="ARBA" id="ARBA00023014"/>
    </source>
</evidence>
<comment type="caution">
    <text evidence="10">The sequence shown here is derived from an EMBL/GenBank/DDBJ whole genome shotgun (WGS) entry which is preliminary data.</text>
</comment>
<dbReference type="GO" id="GO:0005506">
    <property type="term" value="F:iron ion binding"/>
    <property type="evidence" value="ECO:0007669"/>
    <property type="project" value="InterPro"/>
</dbReference>
<dbReference type="InterPro" id="IPR058578">
    <property type="entry name" value="IspG_TIM"/>
</dbReference>
<organism evidence="10 11">
    <name type="scientific">Kandleria vitulina DSM 20405</name>
    <dbReference type="NCBI Taxonomy" id="1410657"/>
    <lineage>
        <taxon>Bacteria</taxon>
        <taxon>Bacillati</taxon>
        <taxon>Bacillota</taxon>
        <taxon>Erysipelotrichia</taxon>
        <taxon>Erysipelotrichales</taxon>
        <taxon>Coprobacillaceae</taxon>
        <taxon>Kandleria</taxon>
    </lineage>
</organism>
<comment type="function">
    <text evidence="7">Converts 2C-methyl-D-erythritol 2,4-cyclodiphosphate (ME-2,4cPP) into 1-hydroxy-2-methyl-2-(E)-butenyl 4-diphosphate.</text>
</comment>
<protein>
    <recommendedName>
        <fullName evidence="7">4-hydroxy-3-methylbut-2-en-1-yl diphosphate synthase (flavodoxin)</fullName>
        <ecNumber evidence="7">1.17.7.3</ecNumber>
    </recommendedName>
    <alternativeName>
        <fullName evidence="7">1-hydroxy-2-methyl-2-(E)-butenyl 4-diphosphate synthase</fullName>
    </alternativeName>
</protein>
<evidence type="ECO:0000313" key="11">
    <source>
        <dbReference type="Proteomes" id="UP000051841"/>
    </source>
</evidence>
<dbReference type="NCBIfam" id="NF001540">
    <property type="entry name" value="PRK00366.1"/>
    <property type="match status" value="1"/>
</dbReference>
<evidence type="ECO:0000256" key="3">
    <source>
        <dbReference type="ARBA" id="ARBA00023002"/>
    </source>
</evidence>
<dbReference type="Pfam" id="PF26540">
    <property type="entry name" value="GcpE_C"/>
    <property type="match status" value="1"/>
</dbReference>
<sequence length="367" mass="39837">MLRNKTRSVRVGNLTIGGNDHVVIQSMCNTKTKNVKATVEQIKRLEDAGCELVRLAVFDQTDAKAIKDIKEQVSIPLVADIHFDYRLALTAIESGIDKIRINPGNIGNIDHTRAVVEACKKKHIPIRIGVNSGSIEKDILKKYGKPTAEGMIVSAMKHVQILEDLDFHDIVISLKSSNTLMTIQAYELAAKTFDYPLHVGVTEAGTALGGTIKSAFGIGNILYQGIGNTIRVSLSDDPVEEIKVAKTLLKELGLAKNVPTLVSCPTCGRIQYDMIPITREIESFLNDIHADITVAIMGCAVNGPGEAKNADIAIAGGVGEGLLIKKGEIIRKVKQEDMAEELKKEILAMVRGCNEIKYSKKSGVLTI</sequence>
<feature type="binding site" evidence="7">
    <location>
        <position position="267"/>
    </location>
    <ligand>
        <name>[4Fe-4S] cluster</name>
        <dbReference type="ChEBI" id="CHEBI:49883"/>
    </ligand>
</feature>
<accession>A0A0R2H9Z3</accession>
<dbReference type="Gene3D" id="3.20.20.20">
    <property type="entry name" value="Dihydropteroate synthase-like"/>
    <property type="match status" value="1"/>
</dbReference>
<evidence type="ECO:0000259" key="9">
    <source>
        <dbReference type="Pfam" id="PF26540"/>
    </source>
</evidence>
<dbReference type="GO" id="GO:0141197">
    <property type="term" value="F:4-hydroxy-3-methylbut-2-enyl-diphosphate synthase activity (flavodoxin)"/>
    <property type="evidence" value="ECO:0007669"/>
    <property type="project" value="UniProtKB-EC"/>
</dbReference>
<feature type="binding site" evidence="7">
    <location>
        <position position="306"/>
    </location>
    <ligand>
        <name>[4Fe-4S] cluster</name>
        <dbReference type="ChEBI" id="CHEBI:49883"/>
    </ligand>
</feature>
<keyword evidence="6 7" id="KW-0414">Isoprene biosynthesis</keyword>
<feature type="binding site" evidence="7">
    <location>
        <position position="299"/>
    </location>
    <ligand>
        <name>[4Fe-4S] cluster</name>
        <dbReference type="ChEBI" id="CHEBI:49883"/>
    </ligand>
</feature>
<evidence type="ECO:0000259" key="8">
    <source>
        <dbReference type="Pfam" id="PF04551"/>
    </source>
</evidence>